<name>A0A485CXK7_RAOPL</name>
<evidence type="ECO:0000313" key="3">
    <source>
        <dbReference type="Proteomes" id="UP000345637"/>
    </source>
</evidence>
<feature type="domain" description="DeoR-like transcriptional repressor C-terminal sensor" evidence="1">
    <location>
        <begin position="2"/>
        <end position="77"/>
    </location>
</feature>
<gene>
    <name evidence="2" type="ORF">NCTC12998_06644</name>
</gene>
<sequence length="98" mass="10812">MTGRMLREYAIDTFFFSCQGLERDSGLYAGTDAHAAQVKQMMMAARRVVALIDSSKLGRLGVARIGGLGELDCLITEAFDDPLLEKEMTWHNVSTQIA</sequence>
<keyword evidence="2" id="KW-0238">DNA-binding</keyword>
<dbReference type="InterPro" id="IPR037171">
    <property type="entry name" value="NagB/RpiA_transferase-like"/>
</dbReference>
<dbReference type="Pfam" id="PF00455">
    <property type="entry name" value="DeoRC"/>
    <property type="match status" value="1"/>
</dbReference>
<proteinExistence type="predicted"/>
<dbReference type="EMBL" id="CAADJE010000036">
    <property type="protein sequence ID" value="VFS89055.1"/>
    <property type="molecule type" value="Genomic_DNA"/>
</dbReference>
<organism evidence="2 3">
    <name type="scientific">Raoultella planticola</name>
    <name type="common">Klebsiella planticola</name>
    <dbReference type="NCBI Taxonomy" id="575"/>
    <lineage>
        <taxon>Bacteria</taxon>
        <taxon>Pseudomonadati</taxon>
        <taxon>Pseudomonadota</taxon>
        <taxon>Gammaproteobacteria</taxon>
        <taxon>Enterobacterales</taxon>
        <taxon>Enterobacteriaceae</taxon>
        <taxon>Klebsiella/Raoultella group</taxon>
        <taxon>Raoultella</taxon>
    </lineage>
</organism>
<dbReference type="InterPro" id="IPR014036">
    <property type="entry name" value="DeoR-like_C"/>
</dbReference>
<protein>
    <submittedName>
        <fullName evidence="2">DNA-binding transcriptional activator FucR</fullName>
    </submittedName>
</protein>
<evidence type="ECO:0000313" key="2">
    <source>
        <dbReference type="EMBL" id="VFS89055.1"/>
    </source>
</evidence>
<accession>A0A485CXK7</accession>
<evidence type="ECO:0000259" key="1">
    <source>
        <dbReference type="Pfam" id="PF00455"/>
    </source>
</evidence>
<dbReference type="GO" id="GO:0003677">
    <property type="term" value="F:DNA binding"/>
    <property type="evidence" value="ECO:0007669"/>
    <property type="project" value="UniProtKB-KW"/>
</dbReference>
<dbReference type="AlphaFoldDB" id="A0A485CXK7"/>
<dbReference type="Proteomes" id="UP000345637">
    <property type="component" value="Unassembled WGS sequence"/>
</dbReference>
<dbReference type="SUPFAM" id="SSF100950">
    <property type="entry name" value="NagB/RpiA/CoA transferase-like"/>
    <property type="match status" value="1"/>
</dbReference>
<reference evidence="2 3" key="1">
    <citation type="submission" date="2019-03" db="EMBL/GenBank/DDBJ databases">
        <authorList>
            <consortium name="Pathogen Informatics"/>
        </authorList>
    </citation>
    <scope>NUCLEOTIDE SEQUENCE [LARGE SCALE GENOMIC DNA]</scope>
    <source>
        <strain evidence="2 3">NCTC12998</strain>
    </source>
</reference>